<proteinExistence type="predicted"/>
<protein>
    <submittedName>
        <fullName evidence="1">SLAP domain-containing protein</fullName>
    </submittedName>
</protein>
<organism evidence="1 2">
    <name type="scientific">Clostridium frigidicarnis</name>
    <dbReference type="NCBI Taxonomy" id="84698"/>
    <lineage>
        <taxon>Bacteria</taxon>
        <taxon>Bacillati</taxon>
        <taxon>Bacillota</taxon>
        <taxon>Clostridia</taxon>
        <taxon>Eubacteriales</taxon>
        <taxon>Clostridiaceae</taxon>
        <taxon>Clostridium</taxon>
    </lineage>
</organism>
<dbReference type="STRING" id="84698.SAMN04488528_1003111"/>
<dbReference type="AlphaFoldDB" id="A0A1I0VYZ9"/>
<dbReference type="NCBIfam" id="TIGR04398">
    <property type="entry name" value="SLAP_DUP"/>
    <property type="match status" value="2"/>
</dbReference>
<reference evidence="1 2" key="1">
    <citation type="submission" date="2016-10" db="EMBL/GenBank/DDBJ databases">
        <authorList>
            <person name="de Groot N.N."/>
        </authorList>
    </citation>
    <scope>NUCLEOTIDE SEQUENCE [LARGE SCALE GENOMIC DNA]</scope>
    <source>
        <strain evidence="1 2">DSM 12271</strain>
    </source>
</reference>
<dbReference type="Proteomes" id="UP000198619">
    <property type="component" value="Unassembled WGS sequence"/>
</dbReference>
<evidence type="ECO:0000313" key="2">
    <source>
        <dbReference type="Proteomes" id="UP000198619"/>
    </source>
</evidence>
<evidence type="ECO:0000313" key="1">
    <source>
        <dbReference type="EMBL" id="SFA81160.1"/>
    </source>
</evidence>
<gene>
    <name evidence="1" type="ORF">SAMN04488528_1003111</name>
</gene>
<dbReference type="RefSeq" id="WP_090038659.1">
    <property type="nucleotide sequence ID" value="NZ_FOKI01000003.1"/>
</dbReference>
<name>A0A1I0VYZ9_9CLOT</name>
<keyword evidence="2" id="KW-1185">Reference proteome</keyword>
<accession>A0A1I0VYZ9</accession>
<dbReference type="EMBL" id="FOKI01000003">
    <property type="protein sequence ID" value="SFA81160.1"/>
    <property type="molecule type" value="Genomic_DNA"/>
</dbReference>
<sequence>MSKFKFNINLTGGRTLKEKKLKTLILQEEVRKLPEMEMDQLKMDTLYIHDMGDEIECKLMLRSTVKAPLTLSDMKFIMKDENENVITNMTINLNFLGTIDQYSATPVTLTVNKKNLNLEGIDLRKCKLVFAENIGAHTSTSLTLDHVDETIDVLHVRAIERHISAMEPMKKETWGLEQFKVVKEEDDSVSVIFLLKNAFDKGFTIDKPVVRLKDSMGITMASTTVDKLGEVKSGTVGAFKVNFKDEDIILKNTDELLYGKLDIANAVSEDK</sequence>
<dbReference type="InterPro" id="IPR030910">
    <property type="entry name" value="SLAP_dom"/>
</dbReference>